<feature type="domain" description="HAMP" evidence="14">
    <location>
        <begin position="59"/>
        <end position="111"/>
    </location>
</feature>
<keyword evidence="10" id="KW-0902">Two-component regulatory system</keyword>
<evidence type="ECO:0000256" key="7">
    <source>
        <dbReference type="ARBA" id="ARBA00022741"/>
    </source>
</evidence>
<evidence type="ECO:0000256" key="9">
    <source>
        <dbReference type="ARBA" id="ARBA00022840"/>
    </source>
</evidence>
<accession>A0ABY3SEL5</accession>
<evidence type="ECO:0000313" key="15">
    <source>
        <dbReference type="EMBL" id="UJF32429.1"/>
    </source>
</evidence>
<dbReference type="SUPFAM" id="SSF47384">
    <property type="entry name" value="Homodimeric domain of signal transducing histidine kinase"/>
    <property type="match status" value="1"/>
</dbReference>
<keyword evidence="8 15" id="KW-0418">Kinase</keyword>
<keyword evidence="4" id="KW-1003">Cell membrane</keyword>
<dbReference type="Proteomes" id="UP001649230">
    <property type="component" value="Chromosome"/>
</dbReference>
<feature type="domain" description="Histidine kinase" evidence="13">
    <location>
        <begin position="126"/>
        <end position="345"/>
    </location>
</feature>
<proteinExistence type="predicted"/>
<dbReference type="InterPro" id="IPR005467">
    <property type="entry name" value="His_kinase_dom"/>
</dbReference>
<dbReference type="Pfam" id="PF00512">
    <property type="entry name" value="HisKA"/>
    <property type="match status" value="1"/>
</dbReference>
<dbReference type="Gene3D" id="3.30.565.10">
    <property type="entry name" value="Histidine kinase-like ATPase, C-terminal domain"/>
    <property type="match status" value="1"/>
</dbReference>
<evidence type="ECO:0000256" key="5">
    <source>
        <dbReference type="ARBA" id="ARBA00022553"/>
    </source>
</evidence>
<dbReference type="InterPro" id="IPR004358">
    <property type="entry name" value="Sig_transdc_His_kin-like_C"/>
</dbReference>
<dbReference type="InterPro" id="IPR003661">
    <property type="entry name" value="HisK_dim/P_dom"/>
</dbReference>
<dbReference type="CDD" id="cd06225">
    <property type="entry name" value="HAMP"/>
    <property type="match status" value="1"/>
</dbReference>
<evidence type="ECO:0000256" key="8">
    <source>
        <dbReference type="ARBA" id="ARBA00022777"/>
    </source>
</evidence>
<dbReference type="InterPro" id="IPR003594">
    <property type="entry name" value="HATPase_dom"/>
</dbReference>
<dbReference type="EMBL" id="CP090978">
    <property type="protein sequence ID" value="UJF32429.1"/>
    <property type="molecule type" value="Genomic_DNA"/>
</dbReference>
<dbReference type="CDD" id="cd00075">
    <property type="entry name" value="HATPase"/>
    <property type="match status" value="1"/>
</dbReference>
<keyword evidence="12" id="KW-1133">Transmembrane helix</keyword>
<feature type="transmembrane region" description="Helical" evidence="12">
    <location>
        <begin position="6"/>
        <end position="29"/>
    </location>
</feature>
<evidence type="ECO:0000313" key="16">
    <source>
        <dbReference type="Proteomes" id="UP001649230"/>
    </source>
</evidence>
<evidence type="ECO:0000256" key="1">
    <source>
        <dbReference type="ARBA" id="ARBA00000085"/>
    </source>
</evidence>
<evidence type="ECO:0000256" key="10">
    <source>
        <dbReference type="ARBA" id="ARBA00023012"/>
    </source>
</evidence>
<dbReference type="Gene3D" id="1.10.287.130">
    <property type="match status" value="1"/>
</dbReference>
<dbReference type="Pfam" id="PF02518">
    <property type="entry name" value="HATPase_c"/>
    <property type="match status" value="1"/>
</dbReference>
<dbReference type="EC" id="2.7.13.3" evidence="3"/>
<keyword evidence="9" id="KW-0067">ATP-binding</keyword>
<dbReference type="InterPro" id="IPR050351">
    <property type="entry name" value="BphY/WalK/GraS-like"/>
</dbReference>
<dbReference type="CDD" id="cd00082">
    <property type="entry name" value="HisKA"/>
    <property type="match status" value="1"/>
</dbReference>
<keyword evidence="6" id="KW-0808">Transferase</keyword>
<evidence type="ECO:0000256" key="2">
    <source>
        <dbReference type="ARBA" id="ARBA00004651"/>
    </source>
</evidence>
<evidence type="ECO:0000256" key="11">
    <source>
        <dbReference type="ARBA" id="ARBA00023136"/>
    </source>
</evidence>
<sequence>MKLRYYLLTANIVSTGLILTALFICYQYMLLLLRDVILLTAVTVCAAGASMLIHYWMTRPLEISIHAIAREAASIAQGEFQGQVPELGPIEFQKLAKRFNEMSDKLQESFQRLKNEEASRRELVANVSHDLRTPMASIQAFVEALQDDIVSDRVTFDRYLKTIQLETVRLNDLIEELFKLSQLEAGGLEFKPELYHVDALLLDTLQSLAVLLEEKRLNVQTDVPEMLPPALLMPLEVKRVISNILHNAIRHSSVNGTIWIEAELLSEQFVQIRISDEGEGMEQHEQLRIFERFYRADPSRTRTSGGAGLGLAIAKFIIDLHGGEIGVWSEPGRGSQFWFTLPICSLEQVQGKLNSTAYKAI</sequence>
<dbReference type="Gene3D" id="6.10.340.10">
    <property type="match status" value="1"/>
</dbReference>
<feature type="transmembrane region" description="Helical" evidence="12">
    <location>
        <begin position="36"/>
        <end position="57"/>
    </location>
</feature>
<evidence type="ECO:0000259" key="14">
    <source>
        <dbReference type="PROSITE" id="PS50885"/>
    </source>
</evidence>
<dbReference type="SUPFAM" id="SSF55874">
    <property type="entry name" value="ATPase domain of HSP90 chaperone/DNA topoisomerase II/histidine kinase"/>
    <property type="match status" value="1"/>
</dbReference>
<organism evidence="15 16">
    <name type="scientific">Paenibacillus hexagrammi</name>
    <dbReference type="NCBI Taxonomy" id="2908839"/>
    <lineage>
        <taxon>Bacteria</taxon>
        <taxon>Bacillati</taxon>
        <taxon>Bacillota</taxon>
        <taxon>Bacilli</taxon>
        <taxon>Bacillales</taxon>
        <taxon>Paenibacillaceae</taxon>
        <taxon>Paenibacillus</taxon>
    </lineage>
</organism>
<reference evidence="15 16" key="1">
    <citation type="journal article" date="2024" name="Int. J. Syst. Evol. Microbiol.">
        <title>Paenibacillus hexagrammi sp. nov., a novel bacterium isolated from the gut content of Hexagrammos agrammus.</title>
        <authorList>
            <person name="Jung H.K."/>
            <person name="Kim D.G."/>
            <person name="Zin H."/>
            <person name="Park J."/>
            <person name="Jung H."/>
            <person name="Kim Y.O."/>
            <person name="Kong H.J."/>
            <person name="Kim J.W."/>
            <person name="Kim Y.S."/>
        </authorList>
    </citation>
    <scope>NUCLEOTIDE SEQUENCE [LARGE SCALE GENOMIC DNA]</scope>
    <source>
        <strain evidence="15 16">YPD9-1</strain>
    </source>
</reference>
<dbReference type="InterPro" id="IPR036890">
    <property type="entry name" value="HATPase_C_sf"/>
</dbReference>
<evidence type="ECO:0000259" key="13">
    <source>
        <dbReference type="PROSITE" id="PS50109"/>
    </source>
</evidence>
<dbReference type="PROSITE" id="PS50885">
    <property type="entry name" value="HAMP"/>
    <property type="match status" value="1"/>
</dbReference>
<dbReference type="SMART" id="SM00304">
    <property type="entry name" value="HAMP"/>
    <property type="match status" value="1"/>
</dbReference>
<keyword evidence="7" id="KW-0547">Nucleotide-binding</keyword>
<dbReference type="GO" id="GO:0016301">
    <property type="term" value="F:kinase activity"/>
    <property type="evidence" value="ECO:0007669"/>
    <property type="project" value="UniProtKB-KW"/>
</dbReference>
<dbReference type="RefSeq" id="WP_235118773.1">
    <property type="nucleotide sequence ID" value="NZ_CP090978.1"/>
</dbReference>
<dbReference type="InterPro" id="IPR036097">
    <property type="entry name" value="HisK_dim/P_sf"/>
</dbReference>
<evidence type="ECO:0000256" key="12">
    <source>
        <dbReference type="SAM" id="Phobius"/>
    </source>
</evidence>
<name>A0ABY3SEL5_9BACL</name>
<comment type="subcellular location">
    <subcellularLocation>
        <location evidence="2">Cell membrane</location>
        <topology evidence="2">Multi-pass membrane protein</topology>
    </subcellularLocation>
</comment>
<evidence type="ECO:0000256" key="3">
    <source>
        <dbReference type="ARBA" id="ARBA00012438"/>
    </source>
</evidence>
<keyword evidence="12" id="KW-0812">Transmembrane</keyword>
<dbReference type="Pfam" id="PF00672">
    <property type="entry name" value="HAMP"/>
    <property type="match status" value="1"/>
</dbReference>
<evidence type="ECO:0000256" key="6">
    <source>
        <dbReference type="ARBA" id="ARBA00022679"/>
    </source>
</evidence>
<keyword evidence="5" id="KW-0597">Phosphoprotein</keyword>
<dbReference type="PANTHER" id="PTHR45453">
    <property type="entry name" value="PHOSPHATE REGULON SENSOR PROTEIN PHOR"/>
    <property type="match status" value="1"/>
</dbReference>
<dbReference type="InterPro" id="IPR003660">
    <property type="entry name" value="HAMP_dom"/>
</dbReference>
<dbReference type="PANTHER" id="PTHR45453:SF1">
    <property type="entry name" value="PHOSPHATE REGULON SENSOR PROTEIN PHOR"/>
    <property type="match status" value="1"/>
</dbReference>
<gene>
    <name evidence="15" type="ORF">L0M14_22455</name>
</gene>
<keyword evidence="16" id="KW-1185">Reference proteome</keyword>
<dbReference type="PROSITE" id="PS50109">
    <property type="entry name" value="HIS_KIN"/>
    <property type="match status" value="1"/>
</dbReference>
<dbReference type="SMART" id="SM00388">
    <property type="entry name" value="HisKA"/>
    <property type="match status" value="1"/>
</dbReference>
<evidence type="ECO:0000256" key="4">
    <source>
        <dbReference type="ARBA" id="ARBA00022475"/>
    </source>
</evidence>
<comment type="catalytic activity">
    <reaction evidence="1">
        <text>ATP + protein L-histidine = ADP + protein N-phospho-L-histidine.</text>
        <dbReference type="EC" id="2.7.13.3"/>
    </reaction>
</comment>
<keyword evidence="11 12" id="KW-0472">Membrane</keyword>
<dbReference type="PRINTS" id="PR00344">
    <property type="entry name" value="BCTRLSENSOR"/>
</dbReference>
<dbReference type="SMART" id="SM00387">
    <property type="entry name" value="HATPase_c"/>
    <property type="match status" value="1"/>
</dbReference>
<protein>
    <recommendedName>
        <fullName evidence="3">histidine kinase</fullName>
        <ecNumber evidence="3">2.7.13.3</ecNumber>
    </recommendedName>
</protein>